<dbReference type="GO" id="GO:0016758">
    <property type="term" value="F:hexosyltransferase activity"/>
    <property type="evidence" value="ECO:0007669"/>
    <property type="project" value="TreeGrafter"/>
</dbReference>
<dbReference type="InterPro" id="IPR029044">
    <property type="entry name" value="Nucleotide-diphossugar_trans"/>
</dbReference>
<name>A0A6C1KTK1_XANAU</name>
<dbReference type="GO" id="GO:0005886">
    <property type="term" value="C:plasma membrane"/>
    <property type="evidence" value="ECO:0007669"/>
    <property type="project" value="UniProtKB-SubCell"/>
</dbReference>
<keyword evidence="6" id="KW-0997">Cell inner membrane</keyword>
<evidence type="ECO:0000256" key="11">
    <source>
        <dbReference type="ARBA" id="ARBA00023136"/>
    </source>
</evidence>
<evidence type="ECO:0000256" key="2">
    <source>
        <dbReference type="ARBA" id="ARBA00005001"/>
    </source>
</evidence>
<comment type="similarity">
    <text evidence="3">Belongs to the glycosyltransferase 2 family. OpgH subfamily.</text>
</comment>
<protein>
    <recommendedName>
        <fullName evidence="4">Glucans biosynthesis glucosyltransferase H</fullName>
    </recommendedName>
</protein>
<feature type="transmembrane region" description="Helical" evidence="12">
    <location>
        <begin position="544"/>
        <end position="566"/>
    </location>
</feature>
<keyword evidence="8 14" id="KW-0808">Transferase</keyword>
<dbReference type="EMBL" id="VAUP01000031">
    <property type="protein sequence ID" value="TLX42263.1"/>
    <property type="molecule type" value="Genomic_DNA"/>
</dbReference>
<evidence type="ECO:0000256" key="10">
    <source>
        <dbReference type="ARBA" id="ARBA00022989"/>
    </source>
</evidence>
<feature type="transmembrane region" description="Helical" evidence="12">
    <location>
        <begin position="33"/>
        <end position="53"/>
    </location>
</feature>
<evidence type="ECO:0000256" key="9">
    <source>
        <dbReference type="ARBA" id="ARBA00022692"/>
    </source>
</evidence>
<keyword evidence="5" id="KW-1003">Cell membrane</keyword>
<dbReference type="Gene3D" id="3.90.550.10">
    <property type="entry name" value="Spore Coat Polysaccharide Biosynthesis Protein SpsA, Chain A"/>
    <property type="match status" value="1"/>
</dbReference>
<evidence type="ECO:0000256" key="5">
    <source>
        <dbReference type="ARBA" id="ARBA00022475"/>
    </source>
</evidence>
<keyword evidence="9 12" id="KW-0812">Transmembrane</keyword>
<comment type="subcellular location">
    <subcellularLocation>
        <location evidence="1">Cell inner membrane</location>
        <topology evidence="1">Multi-pass membrane protein</topology>
    </subcellularLocation>
</comment>
<dbReference type="NCBIfam" id="NF003958">
    <property type="entry name" value="PRK05454.2-1"/>
    <property type="match status" value="1"/>
</dbReference>
<dbReference type="PANTHER" id="PTHR43867">
    <property type="entry name" value="CELLULOSE SYNTHASE CATALYTIC SUBUNIT A [UDP-FORMING]"/>
    <property type="match status" value="1"/>
</dbReference>
<accession>A0A6C1KTK1</accession>
<feature type="domain" description="Glycosyltransferase 2-like" evidence="13">
    <location>
        <begin position="217"/>
        <end position="411"/>
    </location>
</feature>
<evidence type="ECO:0000256" key="6">
    <source>
        <dbReference type="ARBA" id="ARBA00022519"/>
    </source>
</evidence>
<dbReference type="SUPFAM" id="SSF53448">
    <property type="entry name" value="Nucleotide-diphospho-sugar transferases"/>
    <property type="match status" value="1"/>
</dbReference>
<reference evidence="14 15" key="1">
    <citation type="submission" date="2019-05" db="EMBL/GenBank/DDBJ databases">
        <authorList>
            <person name="Zhou X."/>
        </authorList>
    </citation>
    <scope>NUCLEOTIDE SEQUENCE [LARGE SCALE GENOMIC DNA]</scope>
    <source>
        <strain evidence="14 15">DSM 432</strain>
    </source>
</reference>
<dbReference type="NCBIfam" id="NF003962">
    <property type="entry name" value="PRK05454.2-5"/>
    <property type="match status" value="1"/>
</dbReference>
<feature type="transmembrane region" description="Helical" evidence="12">
    <location>
        <begin position="65"/>
        <end position="91"/>
    </location>
</feature>
<feature type="transmembrane region" description="Helical" evidence="12">
    <location>
        <begin position="466"/>
        <end position="488"/>
    </location>
</feature>
<evidence type="ECO:0000313" key="15">
    <source>
        <dbReference type="Proteomes" id="UP000305131"/>
    </source>
</evidence>
<evidence type="ECO:0000259" key="13">
    <source>
        <dbReference type="Pfam" id="PF13632"/>
    </source>
</evidence>
<evidence type="ECO:0000256" key="12">
    <source>
        <dbReference type="SAM" id="Phobius"/>
    </source>
</evidence>
<dbReference type="Pfam" id="PF13632">
    <property type="entry name" value="Glyco_trans_2_3"/>
    <property type="match status" value="1"/>
</dbReference>
<comment type="pathway">
    <text evidence="2">Glycan metabolism; osmoregulated periplasmic glucan (OPG) biosynthesis.</text>
</comment>
<organism evidence="14 15">
    <name type="scientific">Xanthobacter autotrophicus</name>
    <dbReference type="NCBI Taxonomy" id="280"/>
    <lineage>
        <taxon>Bacteria</taxon>
        <taxon>Pseudomonadati</taxon>
        <taxon>Pseudomonadota</taxon>
        <taxon>Alphaproteobacteria</taxon>
        <taxon>Hyphomicrobiales</taxon>
        <taxon>Xanthobacteraceae</taxon>
        <taxon>Xanthobacter</taxon>
    </lineage>
</organism>
<feature type="transmembrane region" description="Helical" evidence="12">
    <location>
        <begin position="425"/>
        <end position="445"/>
    </location>
</feature>
<evidence type="ECO:0000256" key="7">
    <source>
        <dbReference type="ARBA" id="ARBA00022676"/>
    </source>
</evidence>
<dbReference type="AlphaFoldDB" id="A0A6C1KTK1"/>
<evidence type="ECO:0000256" key="4">
    <source>
        <dbReference type="ARBA" id="ARBA00020585"/>
    </source>
</evidence>
<evidence type="ECO:0000256" key="8">
    <source>
        <dbReference type="ARBA" id="ARBA00022679"/>
    </source>
</evidence>
<gene>
    <name evidence="14" type="primary">mdoH</name>
    <name evidence="14" type="ORF">FBQ73_15625</name>
</gene>
<keyword evidence="7" id="KW-0328">Glycosyltransferase</keyword>
<evidence type="ECO:0000313" key="14">
    <source>
        <dbReference type="EMBL" id="TLX42263.1"/>
    </source>
</evidence>
<evidence type="ECO:0000256" key="3">
    <source>
        <dbReference type="ARBA" id="ARBA00009337"/>
    </source>
</evidence>
<keyword evidence="11 12" id="KW-0472">Membrane</keyword>
<evidence type="ECO:0000256" key="1">
    <source>
        <dbReference type="ARBA" id="ARBA00004429"/>
    </source>
</evidence>
<keyword evidence="10 12" id="KW-1133">Transmembrane helix</keyword>
<dbReference type="NCBIfam" id="NF003963">
    <property type="entry name" value="PRK05454.2-6"/>
    <property type="match status" value="1"/>
</dbReference>
<dbReference type="PANTHER" id="PTHR43867:SF5">
    <property type="entry name" value="GLUCANS BIOSYNTHESIS GLUCOSYLTRANSFERASE H"/>
    <property type="match status" value="1"/>
</dbReference>
<comment type="caution">
    <text evidence="14">The sequence shown here is derived from an EMBL/GenBank/DDBJ whole genome shotgun (WGS) entry which is preliminary data.</text>
</comment>
<dbReference type="InterPro" id="IPR050321">
    <property type="entry name" value="Glycosyltr_2/OpgH_subfam"/>
</dbReference>
<dbReference type="OrthoDB" id="9775281at2"/>
<sequence length="606" mass="64646">MSSRSGPPPEVNPAADFTPALLQPMAALARRRLFMLAVNAVTLLLVLAGVAALGAHGGFTVVDGLILLCALAITPWNAIGFWNAITGLVLLHARRRGVEAAAPFLAPEPQGPLTVRTAILLTVRNEDPARALARLRAVKADLDASGQGGLFDFHVLSDTSRPEIAAAEEAAVAAWRSEEGASRIFYRRRAENTDFKAGNIRDFCLAAGTRYDFMLPLDADSLMGAATILRMARLMAAHPRLGILQSLVVGLPAQSAFARMFQFGMRHGMRCYTLGASWWAGECGPFWGHNALIRIAPFRAFCHLPHLPGAPPLGGPILSHDQVEAALMRRAGYEVRVLPVESESYEENPPAVTDFVSRDLRWCLGNLQYLRLLAQPGFAASLQPMSRFQLVWAILMFVTVPAHPLLIALLPFAAVQAAGLQDYPASLAMALYGGMLLMALAPKLAGVADVALTPGGVARYGGAGRFAASVAVELVFSFLLSAITALAVTVEIGRLVLGRARSGWMAQARDGHGVSWTAATRAFWPQTVFGLAVTAGLAVVSPGLIAWAAPVLAGYVLAVPFTVVTADPRFARFAVKARLCAVPEEFAPSEVQRILSGETQRERAAA</sequence>
<dbReference type="Proteomes" id="UP000305131">
    <property type="component" value="Unassembled WGS sequence"/>
</dbReference>
<proteinExistence type="inferred from homology"/>
<feature type="transmembrane region" description="Helical" evidence="12">
    <location>
        <begin position="390"/>
        <end position="413"/>
    </location>
</feature>
<dbReference type="InterPro" id="IPR001173">
    <property type="entry name" value="Glyco_trans_2-like"/>
</dbReference>